<dbReference type="EMBL" id="WSTA01000009">
    <property type="protein sequence ID" value="MWB97597.1"/>
    <property type="molecule type" value="Genomic_DNA"/>
</dbReference>
<gene>
    <name evidence="3" type="ORF">GB864_03370</name>
</gene>
<evidence type="ECO:0000313" key="3">
    <source>
        <dbReference type="EMBL" id="MWB97597.1"/>
    </source>
</evidence>
<reference evidence="3 4" key="1">
    <citation type="submission" date="2019-12" db="EMBL/GenBank/DDBJ databases">
        <authorList>
            <person name="Kim Y.S."/>
        </authorList>
    </citation>
    <scope>NUCLEOTIDE SEQUENCE [LARGE SCALE GENOMIC DNA]</scope>
    <source>
        <strain evidence="3 4">MMS17-SY077</strain>
    </source>
</reference>
<protein>
    <submittedName>
        <fullName evidence="3">Uncharacterized protein</fullName>
    </submittedName>
</protein>
<dbReference type="Proteomes" id="UP000438182">
    <property type="component" value="Unassembled WGS sequence"/>
</dbReference>
<accession>A0A6I4P2U0</accession>
<sequence length="196" mass="19976">MSAAGFGAQDVDELEDGTLVVDRELDEGTIVLDRGAEEGTIVLDRRPSDGGEAGDGAAGVGPEPDEEGTIVIGDGRIVRPVPPTSAPTGRSRAGRRSRSLRPAPVDLATVRPSKPASGPGVITGYAPRTGGATIAPPPAIVRGPESTRRADPSLPSHERRSRRTARAALGWFWGSIVVGIAGLAGIAVAAVVLLIG</sequence>
<keyword evidence="2" id="KW-0472">Membrane</keyword>
<keyword evidence="2" id="KW-0812">Transmembrane</keyword>
<keyword evidence="2" id="KW-1133">Transmembrane helix</keyword>
<feature type="region of interest" description="Disordered" evidence="1">
    <location>
        <begin position="36"/>
        <end position="161"/>
    </location>
</feature>
<evidence type="ECO:0000313" key="4">
    <source>
        <dbReference type="Proteomes" id="UP000438182"/>
    </source>
</evidence>
<comment type="caution">
    <text evidence="3">The sequence shown here is derived from an EMBL/GenBank/DDBJ whole genome shotgun (WGS) entry which is preliminary data.</text>
</comment>
<dbReference type="AlphaFoldDB" id="A0A6I4P2U0"/>
<name>A0A6I4P2U0_9MICO</name>
<organism evidence="3 4">
    <name type="scientific">Agromyces seonyuensis</name>
    <dbReference type="NCBI Taxonomy" id="2662446"/>
    <lineage>
        <taxon>Bacteria</taxon>
        <taxon>Bacillati</taxon>
        <taxon>Actinomycetota</taxon>
        <taxon>Actinomycetes</taxon>
        <taxon>Micrococcales</taxon>
        <taxon>Microbacteriaceae</taxon>
        <taxon>Agromyces</taxon>
    </lineage>
</organism>
<evidence type="ECO:0000256" key="1">
    <source>
        <dbReference type="SAM" id="MobiDB-lite"/>
    </source>
</evidence>
<evidence type="ECO:0000256" key="2">
    <source>
        <dbReference type="SAM" id="Phobius"/>
    </source>
</evidence>
<dbReference type="RefSeq" id="WP_160422945.1">
    <property type="nucleotide sequence ID" value="NZ_WSTA01000009.1"/>
</dbReference>
<proteinExistence type="predicted"/>
<keyword evidence="4" id="KW-1185">Reference proteome</keyword>
<feature type="transmembrane region" description="Helical" evidence="2">
    <location>
        <begin position="169"/>
        <end position="195"/>
    </location>
</feature>